<dbReference type="GO" id="GO:0031085">
    <property type="term" value="C:BLOC-3 complex"/>
    <property type="evidence" value="ECO:0007669"/>
    <property type="project" value="TreeGrafter"/>
</dbReference>
<evidence type="ECO:0000313" key="2">
    <source>
        <dbReference type="EMBL" id="GFR02833.1"/>
    </source>
</evidence>
<dbReference type="Pfam" id="PF19036">
    <property type="entry name" value="Fuz_longin_1"/>
    <property type="match status" value="1"/>
</dbReference>
<sequence length="657" mass="75810">MIFDNLNDLIFSDVDADLSKHIQKLAMKDGLLEGSFFGGIEQEMDKNVVMQLFSPLIASYKVMQAQFGNRYQYIESEDGILLVFDEILNYIAVSICRKDETLDVIQKELSLCLIIVEMLYGPSLHMMKNDISVCCEKFSRSDLVALIIDKWRILNMEQQMYLVEAVERIIINPDITAMCINLLQEILEKIRHSHRDGTYSHAFILVDSKLLALYSSRNSGQLPKETLLLLTVIIQVLKYSPSPSKVEEEKRKATEDEFFIPISPNDLKGNQLKEDKKNKSNFLYKDSLKNKAEMNEEHSEKLKSGSHSLLIYLKSRTGSFVPHILYIIEITPKITLTILNELTVYGTLSSSVASLVKQLNNFQSHPLARSPIGSFEAFEIEFRNLIDVIWKAKTDIEKEKHMKKLISKWEQLKQYELEAFFQMPKEKTSNPRLESSLSSCSDLLKTVFEECVAIPCLKIEKTTHSAEYQEVLKIMQKISVKRLTDVADFLEYITEYPGLIHFIYIDRNSDCLIAPNVILKKGHLNGVPSLKQKIWKMVSVGRRYIDGVKNYCCVWKDEDLYFYYNIWFEDSTGRVIKPTAYPSLKNSFKKGIICGNSYKKLIQECFPGASYEHITCYEFFCAHLESTPMETIVDHCRKLCTQLWDFNGAYRTSLDLL</sequence>
<reference evidence="2" key="1">
    <citation type="submission" date="2020-07" db="EMBL/GenBank/DDBJ databases">
        <title>Multicomponent nature underlies the extraordinary mechanical properties of spider dragline silk.</title>
        <authorList>
            <person name="Kono N."/>
            <person name="Nakamura H."/>
            <person name="Mori M."/>
            <person name="Yoshida Y."/>
            <person name="Ohtoshi R."/>
            <person name="Malay A.D."/>
            <person name="Moran D.A.P."/>
            <person name="Tomita M."/>
            <person name="Numata K."/>
            <person name="Arakawa K."/>
        </authorList>
    </citation>
    <scope>NUCLEOTIDE SEQUENCE</scope>
</reference>
<dbReference type="Proteomes" id="UP000887116">
    <property type="component" value="Unassembled WGS sequence"/>
</dbReference>
<keyword evidence="3" id="KW-1185">Reference proteome</keyword>
<organism evidence="2 3">
    <name type="scientific">Trichonephila clavata</name>
    <name type="common">Joro spider</name>
    <name type="synonym">Nephila clavata</name>
    <dbReference type="NCBI Taxonomy" id="2740835"/>
    <lineage>
        <taxon>Eukaryota</taxon>
        <taxon>Metazoa</taxon>
        <taxon>Ecdysozoa</taxon>
        <taxon>Arthropoda</taxon>
        <taxon>Chelicerata</taxon>
        <taxon>Arachnida</taxon>
        <taxon>Araneae</taxon>
        <taxon>Araneomorphae</taxon>
        <taxon>Entelegynae</taxon>
        <taxon>Araneoidea</taxon>
        <taxon>Nephilidae</taxon>
        <taxon>Trichonephila</taxon>
    </lineage>
</organism>
<accession>A0A8X6GFA6</accession>
<dbReference type="PANTHER" id="PTHR12761">
    <property type="entry name" value="HERMANSKY-PUDLAK SYNDROME PROTEIN 1"/>
    <property type="match status" value="1"/>
</dbReference>
<dbReference type="OrthoDB" id="10255234at2759"/>
<evidence type="ECO:0000259" key="1">
    <source>
        <dbReference type="Pfam" id="PF19036"/>
    </source>
</evidence>
<dbReference type="InterPro" id="IPR043972">
    <property type="entry name" value="FUZ/MON1/HPS1_longin_1"/>
</dbReference>
<evidence type="ECO:0000313" key="3">
    <source>
        <dbReference type="Proteomes" id="UP000887116"/>
    </source>
</evidence>
<name>A0A8X6GFA6_TRICU</name>
<proteinExistence type="predicted"/>
<dbReference type="GO" id="GO:0005085">
    <property type="term" value="F:guanyl-nucleotide exchange factor activity"/>
    <property type="evidence" value="ECO:0007669"/>
    <property type="project" value="TreeGrafter"/>
</dbReference>
<dbReference type="EMBL" id="BMAO01035304">
    <property type="protein sequence ID" value="GFR02833.1"/>
    <property type="molecule type" value="Genomic_DNA"/>
</dbReference>
<dbReference type="AlphaFoldDB" id="A0A8X6GFA6"/>
<dbReference type="GO" id="GO:0016192">
    <property type="term" value="P:vesicle-mediated transport"/>
    <property type="evidence" value="ECO:0007669"/>
    <property type="project" value="InterPro"/>
</dbReference>
<dbReference type="InterPro" id="IPR026053">
    <property type="entry name" value="HPS1"/>
</dbReference>
<comment type="caution">
    <text evidence="2">The sequence shown here is derived from an EMBL/GenBank/DDBJ whole genome shotgun (WGS) entry which is preliminary data.</text>
</comment>
<feature type="domain" description="FUZ/MON1/HPS1 first Longin" evidence="1">
    <location>
        <begin position="1"/>
        <end position="129"/>
    </location>
</feature>
<gene>
    <name evidence="2" type="primary">HPS1</name>
    <name evidence="2" type="ORF">TNCT_360242</name>
</gene>
<dbReference type="PANTHER" id="PTHR12761:SF1">
    <property type="entry name" value="BLOC-3 COMPLEX MEMBER HPS1"/>
    <property type="match status" value="1"/>
</dbReference>
<protein>
    <submittedName>
        <fullName evidence="2">Hermansky-Pudlak syndrome 1 protein homolog</fullName>
    </submittedName>
</protein>